<dbReference type="AlphaFoldDB" id="A0A3M7T9D7"/>
<keyword evidence="2" id="KW-1185">Reference proteome</keyword>
<reference evidence="1 2" key="1">
    <citation type="journal article" date="2018" name="Sci. Rep.">
        <title>Genomic signatures of local adaptation to the degree of environmental predictability in rotifers.</title>
        <authorList>
            <person name="Franch-Gras L."/>
            <person name="Hahn C."/>
            <person name="Garcia-Roger E.M."/>
            <person name="Carmona M.J."/>
            <person name="Serra M."/>
            <person name="Gomez A."/>
        </authorList>
    </citation>
    <scope>NUCLEOTIDE SEQUENCE [LARGE SCALE GENOMIC DNA]</scope>
    <source>
        <strain evidence="1">HYR1</strain>
    </source>
</reference>
<organism evidence="1 2">
    <name type="scientific">Brachionus plicatilis</name>
    <name type="common">Marine rotifer</name>
    <name type="synonym">Brachionus muelleri</name>
    <dbReference type="NCBI Taxonomy" id="10195"/>
    <lineage>
        <taxon>Eukaryota</taxon>
        <taxon>Metazoa</taxon>
        <taxon>Spiralia</taxon>
        <taxon>Gnathifera</taxon>
        <taxon>Rotifera</taxon>
        <taxon>Eurotatoria</taxon>
        <taxon>Monogononta</taxon>
        <taxon>Pseudotrocha</taxon>
        <taxon>Ploima</taxon>
        <taxon>Brachionidae</taxon>
        <taxon>Brachionus</taxon>
    </lineage>
</organism>
<accession>A0A3M7T9D7</accession>
<proteinExistence type="predicted"/>
<evidence type="ECO:0000313" key="1">
    <source>
        <dbReference type="EMBL" id="RNA44713.1"/>
    </source>
</evidence>
<protein>
    <submittedName>
        <fullName evidence="1">Uncharacterized protein</fullName>
    </submittedName>
</protein>
<evidence type="ECO:0000313" key="2">
    <source>
        <dbReference type="Proteomes" id="UP000276133"/>
    </source>
</evidence>
<name>A0A3M7T9D7_BRAPC</name>
<gene>
    <name evidence="1" type="ORF">BpHYR1_032244</name>
</gene>
<comment type="caution">
    <text evidence="1">The sequence shown here is derived from an EMBL/GenBank/DDBJ whole genome shotgun (WGS) entry which is preliminary data.</text>
</comment>
<dbReference type="Proteomes" id="UP000276133">
    <property type="component" value="Unassembled WGS sequence"/>
</dbReference>
<dbReference type="EMBL" id="REGN01000063">
    <property type="protein sequence ID" value="RNA44713.1"/>
    <property type="molecule type" value="Genomic_DNA"/>
</dbReference>
<sequence length="80" mass="9145">MKIVSKAPKTKIDPLFFNSKILPILNTNFLYLILNLTSTINCPTKNLSKNSNRFNVFQSGIINKGRIKSYGSYSRYIIKT</sequence>